<dbReference type="AlphaFoldDB" id="A0A1J7J9G2"/>
<evidence type="ECO:0000256" key="1">
    <source>
        <dbReference type="SAM" id="MobiDB-lite"/>
    </source>
</evidence>
<dbReference type="InParanoid" id="A0A1J7J9G2"/>
<dbReference type="Proteomes" id="UP000182658">
    <property type="component" value="Unassembled WGS sequence"/>
</dbReference>
<name>A0A1J7J9G2_9PEZI</name>
<sequence>MPNTRSNIDGTEETITVAAIPAPDSTTTKRRRNTTAGSSSSRHHALAINSGHEMDSLVTTEVPVVTTGVQIPVSSPRHGVRRHREGCNQGSLNELLCGAPKVVLRATKRGANIAADVNIDLSDSTTQPLESYTFCHSGYRNTTNHGLFSTNTARMLAACRSTFGLAVKVRWEKVRAKATRLDAGLTPDRLLVLQRLGGIQRVLEVAGIPP</sequence>
<reference evidence="2 3" key="1">
    <citation type="submission" date="2016-10" db="EMBL/GenBank/DDBJ databases">
        <title>Draft genome sequence of Coniochaeta ligniaria NRRL30616, a lignocellulolytic fungus for bioabatement of inhibitors in plant biomass hydrolysates.</title>
        <authorList>
            <consortium name="DOE Joint Genome Institute"/>
            <person name="Jimenez D.J."/>
            <person name="Hector R.E."/>
            <person name="Riley R."/>
            <person name="Sun H."/>
            <person name="Grigoriev I.V."/>
            <person name="Van Elsas J.D."/>
            <person name="Nichols N.N."/>
        </authorList>
    </citation>
    <scope>NUCLEOTIDE SEQUENCE [LARGE SCALE GENOMIC DNA]</scope>
    <source>
        <strain evidence="2 3">NRRL 30616</strain>
    </source>
</reference>
<gene>
    <name evidence="2" type="ORF">CONLIGDRAFT_685795</name>
</gene>
<organism evidence="2 3">
    <name type="scientific">Coniochaeta ligniaria NRRL 30616</name>
    <dbReference type="NCBI Taxonomy" id="1408157"/>
    <lineage>
        <taxon>Eukaryota</taxon>
        <taxon>Fungi</taxon>
        <taxon>Dikarya</taxon>
        <taxon>Ascomycota</taxon>
        <taxon>Pezizomycotina</taxon>
        <taxon>Sordariomycetes</taxon>
        <taxon>Sordariomycetidae</taxon>
        <taxon>Coniochaetales</taxon>
        <taxon>Coniochaetaceae</taxon>
        <taxon>Coniochaeta</taxon>
    </lineage>
</organism>
<feature type="region of interest" description="Disordered" evidence="1">
    <location>
        <begin position="19"/>
        <end position="43"/>
    </location>
</feature>
<evidence type="ECO:0000313" key="2">
    <source>
        <dbReference type="EMBL" id="OIW24170.1"/>
    </source>
</evidence>
<accession>A0A1J7J9G2</accession>
<keyword evidence="3" id="KW-1185">Reference proteome</keyword>
<dbReference type="EMBL" id="KV875104">
    <property type="protein sequence ID" value="OIW24170.1"/>
    <property type="molecule type" value="Genomic_DNA"/>
</dbReference>
<evidence type="ECO:0000313" key="3">
    <source>
        <dbReference type="Proteomes" id="UP000182658"/>
    </source>
</evidence>
<proteinExistence type="predicted"/>
<protein>
    <submittedName>
        <fullName evidence="2">Uncharacterized protein</fullName>
    </submittedName>
</protein>